<evidence type="ECO:0000256" key="4">
    <source>
        <dbReference type="ARBA" id="ARBA00023027"/>
    </source>
</evidence>
<evidence type="ECO:0000256" key="7">
    <source>
        <dbReference type="RuleBase" id="RU000437"/>
    </source>
</evidence>
<feature type="chain" id="PRO_5043814325" description="Glycerol-3-phosphate dehydrogenase [NAD(+)]" evidence="11">
    <location>
        <begin position="20"/>
        <end position="676"/>
    </location>
</feature>
<dbReference type="FunFam" id="1.10.1040.10:FF:000004">
    <property type="entry name" value="Glycerol-3-phosphate dehydrogenase [NAD(+)]"/>
    <property type="match status" value="1"/>
</dbReference>
<dbReference type="SUPFAM" id="SSF48179">
    <property type="entry name" value="6-phosphogluconate dehydrogenase C-terminal domain-like"/>
    <property type="match status" value="1"/>
</dbReference>
<dbReference type="PANTHER" id="PTHR11728">
    <property type="entry name" value="GLYCEROL-3-PHOSPHATE DEHYDROGENASE"/>
    <property type="match status" value="1"/>
</dbReference>
<evidence type="ECO:0000256" key="6">
    <source>
        <dbReference type="ARBA" id="ARBA00072861"/>
    </source>
</evidence>
<evidence type="ECO:0000256" key="3">
    <source>
        <dbReference type="ARBA" id="ARBA00023002"/>
    </source>
</evidence>
<evidence type="ECO:0000259" key="14">
    <source>
        <dbReference type="Pfam" id="PF24808"/>
    </source>
</evidence>
<evidence type="ECO:0000256" key="5">
    <source>
        <dbReference type="ARBA" id="ARBA00048683"/>
    </source>
</evidence>
<keyword evidence="11" id="KW-0732">Signal</keyword>
<dbReference type="EC" id="1.1.1.8" evidence="2 8"/>
<dbReference type="Gene3D" id="3.40.50.720">
    <property type="entry name" value="NAD(P)-binding Rossmann-like Domain"/>
    <property type="match status" value="1"/>
</dbReference>
<dbReference type="InterPro" id="IPR006109">
    <property type="entry name" value="G3P_DH_NAD-dep_C"/>
</dbReference>
<dbReference type="AlphaFoldDB" id="A0A163DEJ9"/>
<dbReference type="EMBL" id="JYNV01000200">
    <property type="protein sequence ID" value="KZM23112.1"/>
    <property type="molecule type" value="Genomic_DNA"/>
</dbReference>
<keyword evidence="16" id="KW-1185">Reference proteome</keyword>
<dbReference type="SUPFAM" id="SSF51735">
    <property type="entry name" value="NAD(P)-binding Rossmann-fold domains"/>
    <property type="match status" value="1"/>
</dbReference>
<name>A0A163DEJ9_DIDRA</name>
<dbReference type="GO" id="GO:0005634">
    <property type="term" value="C:nucleus"/>
    <property type="evidence" value="ECO:0007669"/>
    <property type="project" value="TreeGrafter"/>
</dbReference>
<dbReference type="Pfam" id="PF07479">
    <property type="entry name" value="NAD_Gly3P_dh_C"/>
    <property type="match status" value="1"/>
</dbReference>
<dbReference type="Pfam" id="PF24808">
    <property type="entry name" value="DUF7707"/>
    <property type="match status" value="1"/>
</dbReference>
<feature type="transmembrane region" description="Helical" evidence="10">
    <location>
        <begin position="197"/>
        <end position="220"/>
    </location>
</feature>
<keyword evidence="10" id="KW-0812">Transmembrane</keyword>
<dbReference type="PANTHER" id="PTHR11728:SF8">
    <property type="entry name" value="GLYCEROL-3-PHOSPHATE DEHYDROGENASE [NAD(+)]-RELATED"/>
    <property type="match status" value="1"/>
</dbReference>
<dbReference type="STRING" id="5454.A0A163DEJ9"/>
<reference evidence="15 16" key="1">
    <citation type="journal article" date="2016" name="Sci. Rep.">
        <title>Draft genome sequencing and secretome analysis of fungal phytopathogen Ascochyta rabiei provides insight into the necrotrophic effector repertoire.</title>
        <authorList>
            <person name="Verma S."/>
            <person name="Gazara R.K."/>
            <person name="Nizam S."/>
            <person name="Parween S."/>
            <person name="Chattopadhyay D."/>
            <person name="Verma P.K."/>
        </authorList>
    </citation>
    <scope>NUCLEOTIDE SEQUENCE [LARGE SCALE GENOMIC DNA]</scope>
    <source>
        <strain evidence="15 16">ArDII</strain>
    </source>
</reference>
<dbReference type="Pfam" id="PF01210">
    <property type="entry name" value="NAD_Gly3P_dh_N"/>
    <property type="match status" value="1"/>
</dbReference>
<proteinExistence type="inferred from homology"/>
<dbReference type="PRINTS" id="PR00077">
    <property type="entry name" value="GPDHDRGNASE"/>
</dbReference>
<evidence type="ECO:0000256" key="10">
    <source>
        <dbReference type="SAM" id="Phobius"/>
    </source>
</evidence>
<keyword evidence="10" id="KW-0472">Membrane</keyword>
<evidence type="ECO:0000256" key="11">
    <source>
        <dbReference type="SAM" id="SignalP"/>
    </source>
</evidence>
<dbReference type="GO" id="GO:0046168">
    <property type="term" value="P:glycerol-3-phosphate catabolic process"/>
    <property type="evidence" value="ECO:0007669"/>
    <property type="project" value="UniProtKB-UniRule"/>
</dbReference>
<dbReference type="Gene3D" id="1.10.1040.10">
    <property type="entry name" value="N-(1-d-carboxylethyl)-l-norvaline Dehydrogenase, domain 2"/>
    <property type="match status" value="1"/>
</dbReference>
<dbReference type="OrthoDB" id="10263760at2759"/>
<dbReference type="PROSITE" id="PS00957">
    <property type="entry name" value="NAD_G3PDH"/>
    <property type="match status" value="1"/>
</dbReference>
<dbReference type="Proteomes" id="UP000076837">
    <property type="component" value="Unassembled WGS sequence"/>
</dbReference>
<keyword evidence="3 7" id="KW-0560">Oxidoreductase</keyword>
<feature type="domain" description="Glycerol-3-phosphate dehydrogenase NAD-dependent N-terminal" evidence="12">
    <location>
        <begin position="277"/>
        <end position="455"/>
    </location>
</feature>
<organism evidence="15 16">
    <name type="scientific">Didymella rabiei</name>
    <name type="common">Chickpea ascochyta blight fungus</name>
    <name type="synonym">Mycosphaerella rabiei</name>
    <dbReference type="NCBI Taxonomy" id="5454"/>
    <lineage>
        <taxon>Eukaryota</taxon>
        <taxon>Fungi</taxon>
        <taxon>Dikarya</taxon>
        <taxon>Ascomycota</taxon>
        <taxon>Pezizomycotina</taxon>
        <taxon>Dothideomycetes</taxon>
        <taxon>Pleosporomycetidae</taxon>
        <taxon>Pleosporales</taxon>
        <taxon>Pleosporineae</taxon>
        <taxon>Didymellaceae</taxon>
        <taxon>Ascochyta</taxon>
    </lineage>
</organism>
<dbReference type="GO" id="GO:0141152">
    <property type="term" value="F:glycerol-3-phosphate dehydrogenase (NAD+) activity"/>
    <property type="evidence" value="ECO:0007669"/>
    <property type="project" value="UniProtKB-UniRule"/>
</dbReference>
<evidence type="ECO:0000256" key="9">
    <source>
        <dbReference type="SAM" id="MobiDB-lite"/>
    </source>
</evidence>
<dbReference type="GO" id="GO:0005975">
    <property type="term" value="P:carbohydrate metabolic process"/>
    <property type="evidence" value="ECO:0007669"/>
    <property type="project" value="InterPro"/>
</dbReference>
<feature type="region of interest" description="Disordered" evidence="9">
    <location>
        <begin position="138"/>
        <end position="172"/>
    </location>
</feature>
<comment type="catalytic activity">
    <reaction evidence="5 8">
        <text>sn-glycerol 3-phosphate + NAD(+) = dihydroxyacetone phosphate + NADH + H(+)</text>
        <dbReference type="Rhea" id="RHEA:11092"/>
        <dbReference type="ChEBI" id="CHEBI:15378"/>
        <dbReference type="ChEBI" id="CHEBI:57540"/>
        <dbReference type="ChEBI" id="CHEBI:57597"/>
        <dbReference type="ChEBI" id="CHEBI:57642"/>
        <dbReference type="ChEBI" id="CHEBI:57945"/>
        <dbReference type="EC" id="1.1.1.8"/>
    </reaction>
</comment>
<evidence type="ECO:0000313" key="16">
    <source>
        <dbReference type="Proteomes" id="UP000076837"/>
    </source>
</evidence>
<comment type="similarity">
    <text evidence="1 7">Belongs to the NAD-dependent glycerol-3-phosphate dehydrogenase family.</text>
</comment>
<dbReference type="GO" id="GO:0051287">
    <property type="term" value="F:NAD binding"/>
    <property type="evidence" value="ECO:0007669"/>
    <property type="project" value="UniProtKB-UniRule"/>
</dbReference>
<dbReference type="InterPro" id="IPR011128">
    <property type="entry name" value="G3P_DH_NAD-dep_N"/>
</dbReference>
<feature type="region of interest" description="Disordered" evidence="9">
    <location>
        <begin position="453"/>
        <end position="475"/>
    </location>
</feature>
<dbReference type="GO" id="GO:0005829">
    <property type="term" value="C:cytosol"/>
    <property type="evidence" value="ECO:0007669"/>
    <property type="project" value="TreeGrafter"/>
</dbReference>
<comment type="caution">
    <text evidence="15">The sequence shown here is derived from an EMBL/GenBank/DDBJ whole genome shotgun (WGS) entry which is preliminary data.</text>
</comment>
<evidence type="ECO:0000256" key="8">
    <source>
        <dbReference type="RuleBase" id="RU361243"/>
    </source>
</evidence>
<gene>
    <name evidence="15" type="ORF">ST47_g5742</name>
</gene>
<dbReference type="InterPro" id="IPR013328">
    <property type="entry name" value="6PGD_dom2"/>
</dbReference>
<evidence type="ECO:0000256" key="2">
    <source>
        <dbReference type="ARBA" id="ARBA00013218"/>
    </source>
</evidence>
<protein>
    <recommendedName>
        <fullName evidence="6 8">Glycerol-3-phosphate dehydrogenase [NAD(+)]</fullName>
        <ecNumber evidence="2 8">1.1.1.8</ecNumber>
    </recommendedName>
</protein>
<feature type="compositionally biased region" description="Low complexity" evidence="9">
    <location>
        <begin position="143"/>
        <end position="172"/>
    </location>
</feature>
<sequence length="676" mass="71803">MLYSSLVVAVSALAGFAVAQNNTVIPCCTVPINNVPEGDREDWCNAQENTCVDLCGGQRNVASNGNTCDASTLNFDCKCTNGTDISSAMSAYEQTVPAQMCFFWYDACVNATIGPNGEGNAAQQFDCETARNNTCGTLTTDDGSSGSSGSSSSSASPSATRSSTGGASSSQASTTASSTAAASSGAAMANLALGTPALAAGLLAIFGLAFVHKLALFTLLRSLSSPRLPASYVRACRRPIPFARKAPTNVNPYITLSQAAKEPHRTMATLSAQRKHKVTIVGSGNWGTTMAKLVAENTKANSSLFEEEVQMWVYEEDYAIPKNSQHYNGSDKPEKLSQLINKVHENIKYLPNITLPPNVVANPDLPDACKDSTMLVFVLPHQFIARTCSQLSGKILPYARAICCTKGVDVSEKGIQLMSEAIGKGLNIYCGALSGANIASEIAKELYSETTVAYDPPPMDSRHPTPSGSPSSSQVNLINPGIEPGTRSAKLTPLPFEYPPLSHENIRKLFHRPYFHVHLVNDVAGVSLGGALKNIIALAAGFVDGLGWGDNAKAAVMRVGILEMVKFGKTFFGESARTSTFTEESCGVADVITSCSGGRNFRCAKMAVERGESIGDIEEKELNGQKLQGTSTAIEVNQFLKSQGKEVDFPLFTAVYNILEGKAKPQDIPELIEPKH</sequence>
<evidence type="ECO:0000259" key="13">
    <source>
        <dbReference type="Pfam" id="PF07479"/>
    </source>
</evidence>
<feature type="domain" description="Glycerol-3-phosphate dehydrogenase NAD-dependent C-terminal" evidence="13">
    <location>
        <begin position="522"/>
        <end position="669"/>
    </location>
</feature>
<evidence type="ECO:0000256" key="1">
    <source>
        <dbReference type="ARBA" id="ARBA00011009"/>
    </source>
</evidence>
<feature type="domain" description="DUF7707" evidence="14">
    <location>
        <begin position="29"/>
        <end position="139"/>
    </location>
</feature>
<evidence type="ECO:0000313" key="15">
    <source>
        <dbReference type="EMBL" id="KZM23112.1"/>
    </source>
</evidence>
<evidence type="ECO:0000259" key="12">
    <source>
        <dbReference type="Pfam" id="PF01210"/>
    </source>
</evidence>
<accession>A0A163DEJ9</accession>
<feature type="compositionally biased region" description="Polar residues" evidence="9">
    <location>
        <begin position="464"/>
        <end position="475"/>
    </location>
</feature>
<dbReference type="InterPro" id="IPR006168">
    <property type="entry name" value="G3P_DH_NAD-dep"/>
</dbReference>
<feature type="signal peptide" evidence="11">
    <location>
        <begin position="1"/>
        <end position="19"/>
    </location>
</feature>
<dbReference type="InterPro" id="IPR036291">
    <property type="entry name" value="NAD(P)-bd_dom_sf"/>
</dbReference>
<keyword evidence="4 7" id="KW-0520">NAD</keyword>
<dbReference type="InterPro" id="IPR056124">
    <property type="entry name" value="DUF7707"/>
</dbReference>
<dbReference type="InterPro" id="IPR008927">
    <property type="entry name" value="6-PGluconate_DH-like_C_sf"/>
</dbReference>
<keyword evidence="10" id="KW-1133">Transmembrane helix</keyword>